<dbReference type="PANTHER" id="PTHR33087">
    <property type="entry name" value="OS07G0539200 PROTEIN"/>
    <property type="match status" value="1"/>
</dbReference>
<dbReference type="AlphaFoldDB" id="A0A8T0U1U0"/>
<gene>
    <name evidence="3" type="ORF">PVAP13_4KG374800</name>
    <name evidence="2" type="ORF">PVAP13_4KG382702</name>
</gene>
<reference evidence="3" key="1">
    <citation type="submission" date="2020-05" db="EMBL/GenBank/DDBJ databases">
        <title>WGS assembly of Panicum virgatum.</title>
        <authorList>
            <person name="Lovell J.T."/>
            <person name="Jenkins J."/>
            <person name="Shu S."/>
            <person name="Juenger T.E."/>
            <person name="Schmutz J."/>
        </authorList>
    </citation>
    <scope>NUCLEOTIDE SEQUENCE</scope>
    <source>
        <strain evidence="3">AP13</strain>
    </source>
</reference>
<evidence type="ECO:0000313" key="2">
    <source>
        <dbReference type="EMBL" id="KAG2614168.1"/>
    </source>
</evidence>
<dbReference type="Proteomes" id="UP000823388">
    <property type="component" value="Chromosome 4K"/>
</dbReference>
<evidence type="ECO:0008006" key="5">
    <source>
        <dbReference type="Google" id="ProtNLM"/>
    </source>
</evidence>
<evidence type="ECO:0000256" key="1">
    <source>
        <dbReference type="SAM" id="MobiDB-lite"/>
    </source>
</evidence>
<accession>A0A8T0U1U0</accession>
<name>A0A8T0U1U0_PANVG</name>
<sequence length="368" mass="42347">AVRGPESTGPVEVEAAIWEEFNLRHDEVKVTNHFPESFLIKFKYARHCAVALEKGSAKRRGIEVHFIKWRSLCDAEGVALLFRVKLCLDGVPLHAWSAELTERIISRTCALEGIETNLDMPAATKTIDLWAWTANPSAISKLVWLTFTGRARNPWLADVQVSDTPPERWQRGVKHPIIVHLEEFQDYTAASVNLDDRSSCKPATRKLSQWRLGVIDGESAPRSALERTGRHPSPLPANERGRHASRDGEQCHNDRKEKERPRRSYNNDHHHRWNVWRRKEDDDDERDGHGRGHGSRRGDDGRKRSDREVLRERERSPRRRNWGGSSSHGSRRHEEATLAQNAVLPQQLPRLVDLRTREVIELQFLFAN</sequence>
<keyword evidence="4" id="KW-1185">Reference proteome</keyword>
<protein>
    <recommendedName>
        <fullName evidence="5">DUF4283 domain-containing protein</fullName>
    </recommendedName>
</protein>
<feature type="region of interest" description="Disordered" evidence="1">
    <location>
        <begin position="218"/>
        <end position="267"/>
    </location>
</feature>
<organism evidence="3 4">
    <name type="scientific">Panicum virgatum</name>
    <name type="common">Blackwell switchgrass</name>
    <dbReference type="NCBI Taxonomy" id="38727"/>
    <lineage>
        <taxon>Eukaryota</taxon>
        <taxon>Viridiplantae</taxon>
        <taxon>Streptophyta</taxon>
        <taxon>Embryophyta</taxon>
        <taxon>Tracheophyta</taxon>
        <taxon>Spermatophyta</taxon>
        <taxon>Magnoliopsida</taxon>
        <taxon>Liliopsida</taxon>
        <taxon>Poales</taxon>
        <taxon>Poaceae</taxon>
        <taxon>PACMAD clade</taxon>
        <taxon>Panicoideae</taxon>
        <taxon>Panicodae</taxon>
        <taxon>Paniceae</taxon>
        <taxon>Panicinae</taxon>
        <taxon>Panicum</taxon>
        <taxon>Panicum sect. Hiantes</taxon>
    </lineage>
</organism>
<proteinExistence type="predicted"/>
<feature type="non-terminal residue" evidence="3">
    <location>
        <position position="1"/>
    </location>
</feature>
<feature type="compositionally biased region" description="Basic and acidic residues" evidence="1">
    <location>
        <begin position="239"/>
        <end position="267"/>
    </location>
</feature>
<dbReference type="PANTHER" id="PTHR33087:SF21">
    <property type="entry name" value="OS03G0782100 PROTEIN"/>
    <property type="match status" value="1"/>
</dbReference>
<dbReference type="EMBL" id="CM029043">
    <property type="protein sequence ID" value="KAG2614168.1"/>
    <property type="molecule type" value="Genomic_DNA"/>
</dbReference>
<feature type="compositionally biased region" description="Basic and acidic residues" evidence="1">
    <location>
        <begin position="286"/>
        <end position="315"/>
    </location>
</feature>
<feature type="region of interest" description="Disordered" evidence="1">
    <location>
        <begin position="279"/>
        <end position="338"/>
    </location>
</feature>
<dbReference type="InterPro" id="IPR053253">
    <property type="entry name" value="Sex_diff_modulator"/>
</dbReference>
<evidence type="ECO:0000313" key="4">
    <source>
        <dbReference type="Proteomes" id="UP000823388"/>
    </source>
</evidence>
<dbReference type="EMBL" id="CM029043">
    <property type="protein sequence ID" value="KAG2614169.1"/>
    <property type="molecule type" value="Genomic_DNA"/>
</dbReference>
<comment type="caution">
    <text evidence="3">The sequence shown here is derived from an EMBL/GenBank/DDBJ whole genome shotgun (WGS) entry which is preliminary data.</text>
</comment>
<evidence type="ECO:0000313" key="3">
    <source>
        <dbReference type="EMBL" id="KAG2614169.1"/>
    </source>
</evidence>